<dbReference type="InterPro" id="IPR015943">
    <property type="entry name" value="WD40/YVTN_repeat-like_dom_sf"/>
</dbReference>
<feature type="repeat" description="WD" evidence="1">
    <location>
        <begin position="80"/>
        <end position="121"/>
    </location>
</feature>
<dbReference type="Pfam" id="PF00400">
    <property type="entry name" value="WD40"/>
    <property type="match status" value="1"/>
</dbReference>
<organism evidence="2 3">
    <name type="scientific">Asparagus officinalis</name>
    <name type="common">Garden asparagus</name>
    <dbReference type="NCBI Taxonomy" id="4686"/>
    <lineage>
        <taxon>Eukaryota</taxon>
        <taxon>Viridiplantae</taxon>
        <taxon>Streptophyta</taxon>
        <taxon>Embryophyta</taxon>
        <taxon>Tracheophyta</taxon>
        <taxon>Spermatophyta</taxon>
        <taxon>Magnoliopsida</taxon>
        <taxon>Liliopsida</taxon>
        <taxon>Asparagales</taxon>
        <taxon>Asparagaceae</taxon>
        <taxon>Asparagoideae</taxon>
        <taxon>Asparagus</taxon>
    </lineage>
</organism>
<dbReference type="PANTHER" id="PTHR44489:SF1">
    <property type="entry name" value="ZINC FINGER CCCH DOMAIN-CONTAINING PROTEIN 63"/>
    <property type="match status" value="1"/>
</dbReference>
<proteinExistence type="predicted"/>
<dbReference type="Proteomes" id="UP000243459">
    <property type="component" value="Chromosome 1"/>
</dbReference>
<keyword evidence="1" id="KW-0853">WD repeat</keyword>
<name>A0A5P1FUW7_ASPOF</name>
<reference evidence="3" key="1">
    <citation type="journal article" date="2017" name="Nat. Commun.">
        <title>The asparagus genome sheds light on the origin and evolution of a young Y chromosome.</title>
        <authorList>
            <person name="Harkess A."/>
            <person name="Zhou J."/>
            <person name="Xu C."/>
            <person name="Bowers J.E."/>
            <person name="Van der Hulst R."/>
            <person name="Ayyampalayam S."/>
            <person name="Mercati F."/>
            <person name="Riccardi P."/>
            <person name="McKain M.R."/>
            <person name="Kakrana A."/>
            <person name="Tang H."/>
            <person name="Ray J."/>
            <person name="Groenendijk J."/>
            <person name="Arikit S."/>
            <person name="Mathioni S.M."/>
            <person name="Nakano M."/>
            <person name="Shan H."/>
            <person name="Telgmann-Rauber A."/>
            <person name="Kanno A."/>
            <person name="Yue Z."/>
            <person name="Chen H."/>
            <person name="Li W."/>
            <person name="Chen Y."/>
            <person name="Xu X."/>
            <person name="Zhang Y."/>
            <person name="Luo S."/>
            <person name="Chen H."/>
            <person name="Gao J."/>
            <person name="Mao Z."/>
            <person name="Pires J.C."/>
            <person name="Luo M."/>
            <person name="Kudrna D."/>
            <person name="Wing R.A."/>
            <person name="Meyers B.C."/>
            <person name="Yi K."/>
            <person name="Kong H."/>
            <person name="Lavrijsen P."/>
            <person name="Sunseri F."/>
            <person name="Falavigna A."/>
            <person name="Ye Y."/>
            <person name="Leebens-Mack J.H."/>
            <person name="Chen G."/>
        </authorList>
    </citation>
    <scope>NUCLEOTIDE SEQUENCE [LARGE SCALE GENOMIC DNA]</scope>
    <source>
        <strain evidence="3">cv. DH0086</strain>
    </source>
</reference>
<dbReference type="InterPro" id="IPR044715">
    <property type="entry name" value="WDR86-like"/>
</dbReference>
<dbReference type="InterPro" id="IPR036322">
    <property type="entry name" value="WD40_repeat_dom_sf"/>
</dbReference>
<evidence type="ECO:0000256" key="1">
    <source>
        <dbReference type="PROSITE-ProRule" id="PRU00221"/>
    </source>
</evidence>
<dbReference type="PROSITE" id="PS50294">
    <property type="entry name" value="WD_REPEATS_REGION"/>
    <property type="match status" value="1"/>
</dbReference>
<accession>A0A5P1FUW7</accession>
<dbReference type="AlphaFoldDB" id="A0A5P1FUW7"/>
<keyword evidence="3" id="KW-1185">Reference proteome</keyword>
<dbReference type="InterPro" id="IPR001680">
    <property type="entry name" value="WD40_rpt"/>
</dbReference>
<dbReference type="Gramene" id="ONK82116">
    <property type="protein sequence ID" value="ONK82116"/>
    <property type="gene ID" value="A4U43_C01F36280"/>
</dbReference>
<dbReference type="PROSITE" id="PS50082">
    <property type="entry name" value="WD_REPEATS_2"/>
    <property type="match status" value="1"/>
</dbReference>
<gene>
    <name evidence="2" type="ORF">A4U43_C01F36280</name>
</gene>
<protein>
    <submittedName>
        <fullName evidence="2">Uncharacterized protein</fullName>
    </submittedName>
</protein>
<sequence>MSASIGRPARQPPSLPYLTASLQSLDFGAKRAHHWNLLRAHLEKPKHAATANLQMGARIEAGQRRACPDRSDSFSLLTPLQGHQKVITGIALPSGSDKLYSGSKDETVRVWDCQSGQCVGVVSMGSEVGCMISEGPWIFIGVTNC</sequence>
<dbReference type="PANTHER" id="PTHR44489">
    <property type="match status" value="1"/>
</dbReference>
<dbReference type="SMART" id="SM00320">
    <property type="entry name" value="WD40"/>
    <property type="match status" value="1"/>
</dbReference>
<dbReference type="EMBL" id="CM007381">
    <property type="protein sequence ID" value="ONK82116.1"/>
    <property type="molecule type" value="Genomic_DNA"/>
</dbReference>
<evidence type="ECO:0000313" key="3">
    <source>
        <dbReference type="Proteomes" id="UP000243459"/>
    </source>
</evidence>
<dbReference type="Gene3D" id="2.130.10.10">
    <property type="entry name" value="YVTN repeat-like/Quinoprotein amine dehydrogenase"/>
    <property type="match status" value="1"/>
</dbReference>
<evidence type="ECO:0000313" key="2">
    <source>
        <dbReference type="EMBL" id="ONK82116.1"/>
    </source>
</evidence>
<dbReference type="SUPFAM" id="SSF50978">
    <property type="entry name" value="WD40 repeat-like"/>
    <property type="match status" value="1"/>
</dbReference>